<evidence type="ECO:0000259" key="5">
    <source>
        <dbReference type="PROSITE" id="PS51194"/>
    </source>
</evidence>
<dbReference type="Gene3D" id="3.40.50.300">
    <property type="entry name" value="P-loop containing nucleotide triphosphate hydrolases"/>
    <property type="match status" value="1"/>
</dbReference>
<keyword evidence="6" id="KW-0723">Serine/threonine-protein kinase</keyword>
<keyword evidence="6" id="KW-0808">Transferase</keyword>
<dbReference type="InterPro" id="IPR014001">
    <property type="entry name" value="Helicase_ATP-bd"/>
</dbReference>
<name>A0A1I7NA63_9BACT</name>
<dbReference type="InterPro" id="IPR007527">
    <property type="entry name" value="Znf_SWIM"/>
</dbReference>
<accession>A0A1I7NA63</accession>
<dbReference type="CDD" id="cd18012">
    <property type="entry name" value="DEXQc_arch_SWI2_SNF2"/>
    <property type="match status" value="1"/>
</dbReference>
<dbReference type="Gene3D" id="3.40.50.10810">
    <property type="entry name" value="Tandem AAA-ATPase domain"/>
    <property type="match status" value="1"/>
</dbReference>
<protein>
    <submittedName>
        <fullName evidence="6">Non-specific serine/threonine protein kinase</fullName>
    </submittedName>
</protein>
<dbReference type="InterPro" id="IPR000330">
    <property type="entry name" value="SNF2_N"/>
</dbReference>
<keyword evidence="2" id="KW-0479">Metal-binding</keyword>
<gene>
    <name evidence="6" type="ORF">SAMN05660895_1076</name>
</gene>
<dbReference type="STRING" id="1393122.SAMN05660895_1076"/>
<evidence type="ECO:0000313" key="7">
    <source>
        <dbReference type="Proteomes" id="UP000199537"/>
    </source>
</evidence>
<proteinExistence type="predicted"/>
<dbReference type="PROSITE" id="PS51194">
    <property type="entry name" value="HELICASE_CTER"/>
    <property type="match status" value="1"/>
</dbReference>
<evidence type="ECO:0000256" key="1">
    <source>
        <dbReference type="ARBA" id="ARBA00022801"/>
    </source>
</evidence>
<dbReference type="Pfam" id="PF04434">
    <property type="entry name" value="SWIM"/>
    <property type="match status" value="2"/>
</dbReference>
<dbReference type="InterPro" id="IPR027417">
    <property type="entry name" value="P-loop_NTPase"/>
</dbReference>
<keyword evidence="6" id="KW-0418">Kinase</keyword>
<dbReference type="GO" id="GO:0016787">
    <property type="term" value="F:hydrolase activity"/>
    <property type="evidence" value="ECO:0007669"/>
    <property type="project" value="UniProtKB-KW"/>
</dbReference>
<keyword evidence="2" id="KW-0863">Zinc-finger</keyword>
<evidence type="ECO:0000259" key="4">
    <source>
        <dbReference type="PROSITE" id="PS51192"/>
    </source>
</evidence>
<dbReference type="SMART" id="SM00490">
    <property type="entry name" value="HELICc"/>
    <property type="match status" value="1"/>
</dbReference>
<dbReference type="EMBL" id="FPCJ01000001">
    <property type="protein sequence ID" value="SFV31446.1"/>
    <property type="molecule type" value="Genomic_DNA"/>
</dbReference>
<dbReference type="RefSeq" id="WP_092458695.1">
    <property type="nucleotide sequence ID" value="NZ_FPCJ01000001.1"/>
</dbReference>
<feature type="domain" description="SWIM-type" evidence="3">
    <location>
        <begin position="56"/>
        <end position="94"/>
    </location>
</feature>
<dbReference type="PROSITE" id="PS50966">
    <property type="entry name" value="ZF_SWIM"/>
    <property type="match status" value="2"/>
</dbReference>
<dbReference type="CDD" id="cd18793">
    <property type="entry name" value="SF2_C_SNF"/>
    <property type="match status" value="1"/>
</dbReference>
<feature type="domain" description="Helicase ATP-binding" evidence="4">
    <location>
        <begin position="792"/>
        <end position="951"/>
    </location>
</feature>
<sequence length="1240" mass="145518">MPLPEILKFIYNNGTDEVIRRGKRIYATGGVTLLDADPVLHTASFRVRNDSHEVYYKVVVNKFAEPGALQVRCQCPYNLGEICRHEAAALFQLQDLIDKQHFHYHQPNYQQHHTVVKIKSIDLKILKLLTSQEIFDEAEQLIRQHPPLLLHAADETVRAEVIHNFQSFQVGIKRNEEKYFDTSCNCDEHRYPICVHKLAVFLHLLDHHGPHYFDTLRNWDKEKSKLLAAYGYSLQDDWQDKFEFHYVNGKPYLRVLDPQVKRIQTSAPVSTATSAPQRTQKHIGLVWNTHEQAFPYCRLEVVTGECTEEGDLIGTLEHMRLDRFADEYTLTEEDRKWLPVLKKTQRSEILKYLHKNTPFRGIWDILTDSHELDETLADSAENRKLIAEYLHPKLQKLVAAEEFSNRHFWLPPGHSFQTSHLIPLRVHTNPLPLHLHITHHADYIRIEGFVYLHEQRIPVHDNQWPSPMGFLYQNHLYLWPNYETILFAAQLMEQKTIQIGYDEWPTYLQKEIIPHFEQLQIHFDETICESKENISPSPLVQLKELDELFIIQPLFDYAGVRIEWNEQNVYLSQQDGKLIQIKRNKEAEAQFISFLQSLHPQFSRHSQHYYFYLKSNELTRKGWILYFLQQLKQHHVPVLGMEQLKHFRFNPHAPVTQLRISSNIDWFDAQVEVSFGNQKVDVRDIKKALLKDQNIIPLADGTLGVLPDEWMKKYALLFKMSEEHRQGLKLSSYNFAVIDELYEYIDDDKLLWELEEKKKRLLKYDEDELEPIPERLQSVLRPYQQAGFQWLNYLDRIGWGGILADDMGLGKTVQALTFILHLKHKRGKCFTLVICPTTLIYNWENEIRKFTPELSYHIHHGPLRTRHASDLQAYDLVISTYGTLRMDIKMLLELQFDYVILDESQAIKNPHSKVAKAAMLLKTRNRLALSGTPMQNNTFDIYAQMHFLNPGMLGSIDFFKNEFAIPIDKFQDDERKQHLRKLIYPFILRRTKEQVAPDLPEKTEIVLHCEMSSEQRSIYDHYRMLYRSRILDSVDEMGIERSQFTILQGLTLLRQICDSPAILKQASHPNVSVKLEELMRELSENVGDHKALVFSQFLGMLDLIRQQLIRLDIPFAYFDGSTPTHEREQAIRQFQEDDNCRVFLISLKAGGVGLNLTAADYVYIVDPWWNPAVEQQAIDRTHRIGQDKKIFAYRLICKDTVEDKIMVLQEKKKSLVKDIIADDAAFVKKLTREDVLYLFS</sequence>
<dbReference type="PROSITE" id="PS51192">
    <property type="entry name" value="HELICASE_ATP_BIND_1"/>
    <property type="match status" value="1"/>
</dbReference>
<dbReference type="InterPro" id="IPR038718">
    <property type="entry name" value="SNF2-like_sf"/>
</dbReference>
<dbReference type="InterPro" id="IPR001650">
    <property type="entry name" value="Helicase_C-like"/>
</dbReference>
<dbReference type="InterPro" id="IPR049730">
    <property type="entry name" value="SNF2/RAD54-like_C"/>
</dbReference>
<dbReference type="GO" id="GO:0004674">
    <property type="term" value="F:protein serine/threonine kinase activity"/>
    <property type="evidence" value="ECO:0007669"/>
    <property type="project" value="UniProtKB-KW"/>
</dbReference>
<keyword evidence="1" id="KW-0378">Hydrolase</keyword>
<evidence type="ECO:0000256" key="2">
    <source>
        <dbReference type="PROSITE-ProRule" id="PRU00325"/>
    </source>
</evidence>
<dbReference type="PANTHER" id="PTHR10799">
    <property type="entry name" value="SNF2/RAD54 HELICASE FAMILY"/>
    <property type="match status" value="1"/>
</dbReference>
<feature type="domain" description="SWIM-type" evidence="3">
    <location>
        <begin position="168"/>
        <end position="205"/>
    </location>
</feature>
<dbReference type="Pfam" id="PF00271">
    <property type="entry name" value="Helicase_C"/>
    <property type="match status" value="1"/>
</dbReference>
<dbReference type="GO" id="GO:0008270">
    <property type="term" value="F:zinc ion binding"/>
    <property type="evidence" value="ECO:0007669"/>
    <property type="project" value="UniProtKB-KW"/>
</dbReference>
<keyword evidence="7" id="KW-1185">Reference proteome</keyword>
<dbReference type="OrthoDB" id="9760715at2"/>
<dbReference type="Pfam" id="PF00176">
    <property type="entry name" value="SNF2-rel_dom"/>
    <property type="match status" value="1"/>
</dbReference>
<keyword evidence="2" id="KW-0862">Zinc</keyword>
<dbReference type="AlphaFoldDB" id="A0A1I7NA63"/>
<dbReference type="Proteomes" id="UP000199537">
    <property type="component" value="Unassembled WGS sequence"/>
</dbReference>
<organism evidence="6 7">
    <name type="scientific">Thermoflavifilum thermophilum</name>
    <dbReference type="NCBI Taxonomy" id="1393122"/>
    <lineage>
        <taxon>Bacteria</taxon>
        <taxon>Pseudomonadati</taxon>
        <taxon>Bacteroidota</taxon>
        <taxon>Chitinophagia</taxon>
        <taxon>Chitinophagales</taxon>
        <taxon>Chitinophagaceae</taxon>
        <taxon>Thermoflavifilum</taxon>
    </lineage>
</organism>
<dbReference type="GO" id="GO:0005524">
    <property type="term" value="F:ATP binding"/>
    <property type="evidence" value="ECO:0007669"/>
    <property type="project" value="InterPro"/>
</dbReference>
<feature type="domain" description="Helicase C-terminal" evidence="5">
    <location>
        <begin position="1074"/>
        <end position="1231"/>
    </location>
</feature>
<dbReference type="SUPFAM" id="SSF52540">
    <property type="entry name" value="P-loop containing nucleoside triphosphate hydrolases"/>
    <property type="match status" value="2"/>
</dbReference>
<dbReference type="SMART" id="SM00487">
    <property type="entry name" value="DEXDc"/>
    <property type="match status" value="1"/>
</dbReference>
<evidence type="ECO:0000259" key="3">
    <source>
        <dbReference type="PROSITE" id="PS50966"/>
    </source>
</evidence>
<evidence type="ECO:0000313" key="6">
    <source>
        <dbReference type="EMBL" id="SFV31446.1"/>
    </source>
</evidence>
<reference evidence="7" key="1">
    <citation type="submission" date="2016-10" db="EMBL/GenBank/DDBJ databases">
        <authorList>
            <person name="Varghese N."/>
            <person name="Submissions S."/>
        </authorList>
    </citation>
    <scope>NUCLEOTIDE SEQUENCE [LARGE SCALE GENOMIC DNA]</scope>
    <source>
        <strain evidence="7">DSM 14807</strain>
    </source>
</reference>